<dbReference type="GO" id="GO:0009486">
    <property type="term" value="F:cytochrome bo3 ubiquinol oxidase activity"/>
    <property type="evidence" value="ECO:0007669"/>
    <property type="project" value="TreeGrafter"/>
</dbReference>
<keyword evidence="7 9" id="KW-0560">Oxidoreductase</keyword>
<evidence type="ECO:0000313" key="10">
    <source>
        <dbReference type="EMBL" id="MRG88328.1"/>
    </source>
</evidence>
<accession>A0A6G1XC18</accession>
<sequence>MKELFPFKQVMGFVFSLVLTVVAVSVYFFDLSFALGMTILLVTAFIQAALQLVVFMHAGETEDKGAIYANLYYGIIIALVTVFGTLLAMIWGYM</sequence>
<dbReference type="GO" id="GO:0015078">
    <property type="term" value="F:proton transmembrane transporter activity"/>
    <property type="evidence" value="ECO:0007669"/>
    <property type="project" value="TreeGrafter"/>
</dbReference>
<dbReference type="GO" id="GO:0015990">
    <property type="term" value="P:electron transport coupled proton transport"/>
    <property type="evidence" value="ECO:0007669"/>
    <property type="project" value="TreeGrafter"/>
</dbReference>
<keyword evidence="4 9" id="KW-1003">Cell membrane</keyword>
<comment type="catalytic activity">
    <reaction evidence="1 9">
        <text>2 a quinol + O2 = 2 a quinone + 2 H2O</text>
        <dbReference type="Rhea" id="RHEA:55376"/>
        <dbReference type="ChEBI" id="CHEBI:15377"/>
        <dbReference type="ChEBI" id="CHEBI:15379"/>
        <dbReference type="ChEBI" id="CHEBI:24646"/>
        <dbReference type="ChEBI" id="CHEBI:132124"/>
    </reaction>
</comment>
<evidence type="ECO:0000256" key="9">
    <source>
        <dbReference type="RuleBase" id="RU367153"/>
    </source>
</evidence>
<keyword evidence="11" id="KW-1185">Reference proteome</keyword>
<evidence type="ECO:0000256" key="5">
    <source>
        <dbReference type="ARBA" id="ARBA00022692"/>
    </source>
</evidence>
<dbReference type="EMBL" id="WJNH01000020">
    <property type="protein sequence ID" value="MRG88328.1"/>
    <property type="molecule type" value="Genomic_DNA"/>
</dbReference>
<evidence type="ECO:0000256" key="2">
    <source>
        <dbReference type="ARBA" id="ARBA00004651"/>
    </source>
</evidence>
<dbReference type="RefSeq" id="WP_153730202.1">
    <property type="nucleotide sequence ID" value="NZ_WJNH01000020.1"/>
</dbReference>
<comment type="function">
    <text evidence="9">Catalyzes quinol oxidation with the concomitant reduction of oxygen to water.</text>
</comment>
<gene>
    <name evidence="10" type="primary">qoxD</name>
    <name evidence="10" type="ORF">GH754_18905</name>
</gene>
<feature type="transmembrane region" description="Helical" evidence="9">
    <location>
        <begin position="71"/>
        <end position="93"/>
    </location>
</feature>
<dbReference type="InterPro" id="IPR014250">
    <property type="entry name" value="QoxD"/>
</dbReference>
<evidence type="ECO:0000256" key="1">
    <source>
        <dbReference type="ARBA" id="ARBA00000725"/>
    </source>
</evidence>
<dbReference type="PANTHER" id="PTHR36835">
    <property type="entry name" value="CYTOCHROME BO(3) UBIQUINOL OXIDASE SUBUNIT 4"/>
    <property type="match status" value="1"/>
</dbReference>
<evidence type="ECO:0000313" key="11">
    <source>
        <dbReference type="Proteomes" id="UP000480185"/>
    </source>
</evidence>
<dbReference type="GO" id="GO:0009319">
    <property type="term" value="C:cytochrome o ubiquinol oxidase complex"/>
    <property type="evidence" value="ECO:0007669"/>
    <property type="project" value="TreeGrafter"/>
</dbReference>
<dbReference type="NCBIfam" id="TIGR02901">
    <property type="entry name" value="QoxD"/>
    <property type="match status" value="1"/>
</dbReference>
<evidence type="ECO:0000256" key="4">
    <source>
        <dbReference type="ARBA" id="ARBA00022475"/>
    </source>
</evidence>
<reference evidence="10 11" key="1">
    <citation type="submission" date="2019-11" db="EMBL/GenBank/DDBJ databases">
        <authorList>
            <person name="Li J."/>
        </authorList>
    </citation>
    <scope>NUCLEOTIDE SEQUENCE [LARGE SCALE GENOMIC DNA]</scope>
    <source>
        <strain evidence="10 11">J4</strain>
    </source>
</reference>
<feature type="transmembrane region" description="Helical" evidence="9">
    <location>
        <begin position="12"/>
        <end position="29"/>
    </location>
</feature>
<dbReference type="InterPro" id="IPR005171">
    <property type="entry name" value="Cyt_c_oxidase_su4_prok"/>
</dbReference>
<proteinExistence type="inferred from homology"/>
<dbReference type="InterPro" id="IPR050968">
    <property type="entry name" value="Cytochrome_c_oxidase_bac_sub4"/>
</dbReference>
<dbReference type="OrthoDB" id="2361460at2"/>
<protein>
    <recommendedName>
        <fullName evidence="9">Quinol oxidase subunit 4</fullName>
        <ecNumber evidence="9">1.10.3.-</ecNumber>
    </recommendedName>
</protein>
<dbReference type="Pfam" id="PF03626">
    <property type="entry name" value="COX4_pro"/>
    <property type="match status" value="1"/>
</dbReference>
<comment type="caution">
    <text evidence="10">The sequence shown here is derived from an EMBL/GenBank/DDBJ whole genome shotgun (WGS) entry which is preliminary data.</text>
</comment>
<keyword evidence="5 9" id="KW-0812">Transmembrane</keyword>
<evidence type="ECO:0000256" key="6">
    <source>
        <dbReference type="ARBA" id="ARBA00022989"/>
    </source>
</evidence>
<comment type="subcellular location">
    <subcellularLocation>
        <location evidence="2 9">Cell membrane</location>
        <topology evidence="2 9">Multi-pass membrane protein</topology>
    </subcellularLocation>
</comment>
<keyword evidence="8 9" id="KW-0472">Membrane</keyword>
<feature type="transmembrane region" description="Helical" evidence="9">
    <location>
        <begin position="35"/>
        <end position="59"/>
    </location>
</feature>
<dbReference type="Proteomes" id="UP000480185">
    <property type="component" value="Unassembled WGS sequence"/>
</dbReference>
<dbReference type="AlphaFoldDB" id="A0A6G1XC18"/>
<dbReference type="PANTHER" id="PTHR36835:SF1">
    <property type="entry name" value="CYTOCHROME BO(3) UBIQUINOL OXIDASE SUBUNIT 4"/>
    <property type="match status" value="1"/>
</dbReference>
<dbReference type="GO" id="GO:0042773">
    <property type="term" value="P:ATP synthesis coupled electron transport"/>
    <property type="evidence" value="ECO:0007669"/>
    <property type="project" value="UniProtKB-UniRule"/>
</dbReference>
<dbReference type="GO" id="GO:0016682">
    <property type="term" value="F:oxidoreductase activity, acting on diphenols and related substances as donors, oxygen as acceptor"/>
    <property type="evidence" value="ECO:0007669"/>
    <property type="project" value="UniProtKB-UniRule"/>
</dbReference>
<evidence type="ECO:0000256" key="7">
    <source>
        <dbReference type="ARBA" id="ARBA00023002"/>
    </source>
</evidence>
<evidence type="ECO:0000256" key="3">
    <source>
        <dbReference type="ARBA" id="ARBA00008079"/>
    </source>
</evidence>
<name>A0A6G1XC18_9BACI</name>
<dbReference type="EC" id="1.10.3.-" evidence="9"/>
<evidence type="ECO:0000256" key="8">
    <source>
        <dbReference type="ARBA" id="ARBA00023136"/>
    </source>
</evidence>
<organism evidence="10 11">
    <name type="scientific">Salinibacillus xinjiangensis</name>
    <dbReference type="NCBI Taxonomy" id="1229268"/>
    <lineage>
        <taxon>Bacteria</taxon>
        <taxon>Bacillati</taxon>
        <taxon>Bacillota</taxon>
        <taxon>Bacilli</taxon>
        <taxon>Bacillales</taxon>
        <taxon>Bacillaceae</taxon>
        <taxon>Salinibacillus</taxon>
    </lineage>
</organism>
<keyword evidence="6 9" id="KW-1133">Transmembrane helix</keyword>
<dbReference type="GO" id="GO:0019646">
    <property type="term" value="P:aerobic electron transport chain"/>
    <property type="evidence" value="ECO:0007669"/>
    <property type="project" value="TreeGrafter"/>
</dbReference>
<comment type="similarity">
    <text evidence="3 9">Belongs to the cytochrome c oxidase bacterial subunit 4 family.</text>
</comment>
<dbReference type="GO" id="GO:0005886">
    <property type="term" value="C:plasma membrane"/>
    <property type="evidence" value="ECO:0007669"/>
    <property type="project" value="UniProtKB-SubCell"/>
</dbReference>